<proteinExistence type="predicted"/>
<keyword evidence="2" id="KW-0812">Transmembrane</keyword>
<dbReference type="PANTHER" id="PTHR37577">
    <property type="entry name" value="INTEGRAL MEMBRANE PROTEIN"/>
    <property type="match status" value="1"/>
</dbReference>
<sequence>MKDCSYSCAEDRSSVPIPEYADISGIGVVIGYTFTAGLAVLIIIGYYFFAHRPELDPFRSDDDDSQTSPRFRPNPVDMLILEYTRKLRRKSAVTKTEPTARRASLEKALLKCIRVMSDMQILTGLSILISGYSQIRCGISIYHWQILVYLAWFCSLTHLSCLTVLRNHLYNHPGERLWRLIGMGALVALLVAALLPTGNYGSDTEPSAYAICLFKHIAKTDNLDYASMIISILLVGLGFVSRIVRLHHSLSITVVGTSRGYLSELSRQFLRKQYKGCKSGSRKSHWQRILFYRPFLAIFLSFRVILDLWSSMILEVWWLMTSFAWGASNLASSWTRQQQDGSANTDWTFGQITPIILTVAPVLSLLEYLLEKPPKKHENPPKPSSGETRTSSRTETMEMAADAASVPPDGVHDEPDYDFYQEAWFRPFVFLVLCGVMTETIFGLFVNPFLSYAFHKPITFFLPSTDFITWFPLTFLMGTTSFVLFHLLLKKLSTSVRTARIFWVLTLGIWFVCANLSSIAVSVCASLSLGCYLLLGLRYTKRMMAGA</sequence>
<dbReference type="STRING" id="1231657.A0A1Y1YF71"/>
<feature type="transmembrane region" description="Helical" evidence="2">
    <location>
        <begin position="23"/>
        <end position="49"/>
    </location>
</feature>
<keyword evidence="4" id="KW-1185">Reference proteome</keyword>
<evidence type="ECO:0000313" key="3">
    <source>
        <dbReference type="EMBL" id="ORX96691.1"/>
    </source>
</evidence>
<feature type="transmembrane region" description="Helical" evidence="2">
    <location>
        <begin position="115"/>
        <end position="135"/>
    </location>
</feature>
<evidence type="ECO:0000256" key="1">
    <source>
        <dbReference type="SAM" id="MobiDB-lite"/>
    </source>
</evidence>
<dbReference type="AlphaFoldDB" id="A0A1Y1YF71"/>
<feature type="region of interest" description="Disordered" evidence="1">
    <location>
        <begin position="374"/>
        <end position="406"/>
    </location>
</feature>
<dbReference type="EMBL" id="MCFA01000250">
    <property type="protein sequence ID" value="ORX96691.1"/>
    <property type="molecule type" value="Genomic_DNA"/>
</dbReference>
<dbReference type="InterPro" id="IPR053018">
    <property type="entry name" value="Elsinochrome_Biosynth-Asso"/>
</dbReference>
<dbReference type="OrthoDB" id="5427664at2759"/>
<accession>A0A1Y1YF71</accession>
<feature type="transmembrane region" description="Helical" evidence="2">
    <location>
        <begin position="141"/>
        <end position="165"/>
    </location>
</feature>
<feature type="transmembrane region" description="Helical" evidence="2">
    <location>
        <begin position="424"/>
        <end position="446"/>
    </location>
</feature>
<evidence type="ECO:0000313" key="4">
    <source>
        <dbReference type="Proteomes" id="UP000193144"/>
    </source>
</evidence>
<organism evidence="3 4">
    <name type="scientific">Clohesyomyces aquaticus</name>
    <dbReference type="NCBI Taxonomy" id="1231657"/>
    <lineage>
        <taxon>Eukaryota</taxon>
        <taxon>Fungi</taxon>
        <taxon>Dikarya</taxon>
        <taxon>Ascomycota</taxon>
        <taxon>Pezizomycotina</taxon>
        <taxon>Dothideomycetes</taxon>
        <taxon>Pleosporomycetidae</taxon>
        <taxon>Pleosporales</taxon>
        <taxon>Lindgomycetaceae</taxon>
        <taxon>Clohesyomyces</taxon>
    </lineage>
</organism>
<reference evidence="3 4" key="1">
    <citation type="submission" date="2016-07" db="EMBL/GenBank/DDBJ databases">
        <title>Pervasive Adenine N6-methylation of Active Genes in Fungi.</title>
        <authorList>
            <consortium name="DOE Joint Genome Institute"/>
            <person name="Mondo S.J."/>
            <person name="Dannebaum R.O."/>
            <person name="Kuo R.C."/>
            <person name="Labutti K."/>
            <person name="Haridas S."/>
            <person name="Kuo A."/>
            <person name="Salamov A."/>
            <person name="Ahrendt S.R."/>
            <person name="Lipzen A."/>
            <person name="Sullivan W."/>
            <person name="Andreopoulos W.B."/>
            <person name="Clum A."/>
            <person name="Lindquist E."/>
            <person name="Daum C."/>
            <person name="Ramamoorthy G.K."/>
            <person name="Gryganskyi A."/>
            <person name="Culley D."/>
            <person name="Magnuson J.K."/>
            <person name="James T.Y."/>
            <person name="O'Malley M.A."/>
            <person name="Stajich J.E."/>
            <person name="Spatafora J.W."/>
            <person name="Visel A."/>
            <person name="Grigoriev I.V."/>
        </authorList>
    </citation>
    <scope>NUCLEOTIDE SEQUENCE [LARGE SCALE GENOMIC DNA]</scope>
    <source>
        <strain evidence="3 4">CBS 115471</strain>
    </source>
</reference>
<protein>
    <submittedName>
        <fullName evidence="3">Uncharacterized protein</fullName>
    </submittedName>
</protein>
<name>A0A1Y1YF71_9PLEO</name>
<keyword evidence="2" id="KW-1133">Transmembrane helix</keyword>
<dbReference type="PANTHER" id="PTHR37577:SF1">
    <property type="entry name" value="INTEGRAL MEMBRANE PROTEIN"/>
    <property type="match status" value="1"/>
</dbReference>
<keyword evidence="2" id="KW-0472">Membrane</keyword>
<feature type="transmembrane region" description="Helical" evidence="2">
    <location>
        <begin position="501"/>
        <end position="534"/>
    </location>
</feature>
<feature type="transmembrane region" description="Helical" evidence="2">
    <location>
        <begin position="347"/>
        <end position="370"/>
    </location>
</feature>
<evidence type="ECO:0000256" key="2">
    <source>
        <dbReference type="SAM" id="Phobius"/>
    </source>
</evidence>
<gene>
    <name evidence="3" type="ORF">BCR34DRAFT_578514</name>
</gene>
<feature type="transmembrane region" description="Helical" evidence="2">
    <location>
        <begin position="225"/>
        <end position="244"/>
    </location>
</feature>
<comment type="caution">
    <text evidence="3">The sequence shown here is derived from an EMBL/GenBank/DDBJ whole genome shotgun (WGS) entry which is preliminary data.</text>
</comment>
<feature type="transmembrane region" description="Helical" evidence="2">
    <location>
        <begin position="467"/>
        <end position="489"/>
    </location>
</feature>
<feature type="transmembrane region" description="Helical" evidence="2">
    <location>
        <begin position="177"/>
        <end position="195"/>
    </location>
</feature>
<dbReference type="Proteomes" id="UP000193144">
    <property type="component" value="Unassembled WGS sequence"/>
</dbReference>
<feature type="transmembrane region" description="Helical" evidence="2">
    <location>
        <begin position="290"/>
        <end position="310"/>
    </location>
</feature>